<dbReference type="Gene3D" id="3.40.50.620">
    <property type="entry name" value="HUPs"/>
    <property type="match status" value="1"/>
</dbReference>
<dbReference type="SUPFAM" id="SSF52402">
    <property type="entry name" value="Adenine nucleotide alpha hydrolases-like"/>
    <property type="match status" value="1"/>
</dbReference>
<dbReference type="InterPro" id="IPR014729">
    <property type="entry name" value="Rossmann-like_a/b/a_fold"/>
</dbReference>
<reference evidence="1 2" key="1">
    <citation type="submission" date="2019-09" db="EMBL/GenBank/DDBJ databases">
        <title>Phylogeny of genus Pseudoclavibacter and closely related genus.</title>
        <authorList>
            <person name="Li Y."/>
        </authorList>
    </citation>
    <scope>NUCLEOTIDE SEQUENCE [LARGE SCALE GENOMIC DNA]</scope>
    <source>
        <strain evidence="1 2">KCTC 13959</strain>
    </source>
</reference>
<protein>
    <submittedName>
        <fullName evidence="1">Queuosine biosynthesis protein queC</fullName>
    </submittedName>
</protein>
<keyword evidence="2" id="KW-1185">Reference proteome</keyword>
<comment type="caution">
    <text evidence="1">The sequence shown here is derived from an EMBL/GenBank/DDBJ whole genome shotgun (WGS) entry which is preliminary data.</text>
</comment>
<evidence type="ECO:0000313" key="1">
    <source>
        <dbReference type="EMBL" id="KAB1641614.1"/>
    </source>
</evidence>
<dbReference type="AlphaFoldDB" id="A0A7J5B8G7"/>
<dbReference type="EMBL" id="WBKB01000008">
    <property type="protein sequence ID" value="KAB1641614.1"/>
    <property type="molecule type" value="Genomic_DNA"/>
</dbReference>
<organism evidence="1 2">
    <name type="scientific">Gulosibacter chungangensis</name>
    <dbReference type="NCBI Taxonomy" id="979746"/>
    <lineage>
        <taxon>Bacteria</taxon>
        <taxon>Bacillati</taxon>
        <taxon>Actinomycetota</taxon>
        <taxon>Actinomycetes</taxon>
        <taxon>Micrococcales</taxon>
        <taxon>Microbacteriaceae</taxon>
        <taxon>Gulosibacter</taxon>
    </lineage>
</organism>
<sequence length="427" mass="46361">MPQTHFYISGQDSTQDSPIAYQRLRWPTGGGETETIKTSLGWWLPSLGHVPDRAVDLVRIAGAAYLADRLSARPSAFTRSLHLTVEVADPVPWDGEGANQLAQLLSWLTGDAWEIDLIQDPTTRSDSGASESLDVATSVALLSGGLDSYLGALHLLATLDEVPLFVSHYDTATAVRQAQNAVRFWLQDSYESVPSCTQLEFTQVQEKKERSSRSRSLLFVAFGVAVATSRQATTLYVPENGFTSLNLPLHPNRAGALSTRSTHPETFYRINTLLQTIGLSVSVTNPFANYTKGEEMRLVADSRPPAGWVQTASLTISCSKLDGGRIKGGDSTLNCGLCYSCVTRRGTFIAAEIDDSTIYLSDNLVGNARDELLQRRFSDRAAISYAVVRGIDEDEIDAGTWPPDADLDAISDLAARGLAELGQVDLT</sequence>
<proteinExistence type="predicted"/>
<dbReference type="Proteomes" id="UP000433493">
    <property type="component" value="Unassembled WGS sequence"/>
</dbReference>
<accession>A0A7J5B8G7</accession>
<name>A0A7J5B8G7_9MICO</name>
<evidence type="ECO:0000313" key="2">
    <source>
        <dbReference type="Proteomes" id="UP000433493"/>
    </source>
</evidence>
<gene>
    <name evidence="1" type="ORF">F8O05_11695</name>
</gene>